<gene>
    <name evidence="1" type="ORF">BI364_10340</name>
</gene>
<accession>A0A1D8IPH1</accession>
<dbReference type="Proteomes" id="UP000095401">
    <property type="component" value="Chromosome"/>
</dbReference>
<proteinExistence type="predicted"/>
<dbReference type="EMBL" id="CP017415">
    <property type="protein sequence ID" value="AOU98305.1"/>
    <property type="molecule type" value="Genomic_DNA"/>
</dbReference>
<dbReference type="AlphaFoldDB" id="A0A1D8IPH1"/>
<dbReference type="KEGG" id="aprs:BI364_10340"/>
<organism evidence="1 2">
    <name type="scientific">Acidihalobacter yilgarnensis</name>
    <dbReference type="NCBI Taxonomy" id="2819280"/>
    <lineage>
        <taxon>Bacteria</taxon>
        <taxon>Pseudomonadati</taxon>
        <taxon>Pseudomonadota</taxon>
        <taxon>Gammaproteobacteria</taxon>
        <taxon>Chromatiales</taxon>
        <taxon>Ectothiorhodospiraceae</taxon>
        <taxon>Acidihalobacter</taxon>
    </lineage>
</organism>
<keyword evidence="2" id="KW-1185">Reference proteome</keyword>
<protein>
    <submittedName>
        <fullName evidence="1">Uncharacterized protein</fullName>
    </submittedName>
</protein>
<name>A0A1D8IPH1_9GAMM</name>
<evidence type="ECO:0000313" key="1">
    <source>
        <dbReference type="EMBL" id="AOU98305.1"/>
    </source>
</evidence>
<reference evidence="2" key="1">
    <citation type="submission" date="2016-09" db="EMBL/GenBank/DDBJ databases">
        <title>Acidihalobacter prosperus F5.</title>
        <authorList>
            <person name="Khaleque H.N."/>
            <person name="Ramsay J.P."/>
            <person name="Kaksonen A.H."/>
            <person name="Boxall N.J."/>
            <person name="Watkin E.L.J."/>
        </authorList>
    </citation>
    <scope>NUCLEOTIDE SEQUENCE [LARGE SCALE GENOMIC DNA]</scope>
    <source>
        <strain evidence="2">F5</strain>
    </source>
</reference>
<evidence type="ECO:0000313" key="2">
    <source>
        <dbReference type="Proteomes" id="UP000095401"/>
    </source>
</evidence>
<sequence length="87" mass="9879">MLNTIGLLLPYNQASQIEARAFIERKRLCGLVCRLENIMLLASIRVKPGAQLWRLDKPLASLAQHFDVAYRPLSQPGYFTTLHGTRL</sequence>